<feature type="transmembrane region" description="Helical" evidence="6">
    <location>
        <begin position="432"/>
        <end position="456"/>
    </location>
</feature>
<evidence type="ECO:0000259" key="8">
    <source>
        <dbReference type="Pfam" id="PF12704"/>
    </source>
</evidence>
<feature type="domain" description="ABC3 transporter permease C-terminal" evidence="7">
    <location>
        <begin position="736"/>
        <end position="842"/>
    </location>
</feature>
<dbReference type="Pfam" id="PF02687">
    <property type="entry name" value="FtsX"/>
    <property type="match status" value="2"/>
</dbReference>
<comment type="caution">
    <text evidence="9">The sequence shown here is derived from an EMBL/GenBank/DDBJ whole genome shotgun (WGS) entry which is preliminary data.</text>
</comment>
<keyword evidence="10" id="KW-1185">Reference proteome</keyword>
<accession>A0ABQ3IBL6</accession>
<comment type="subcellular location">
    <subcellularLocation>
        <location evidence="1">Cell membrane</location>
        <topology evidence="1">Multi-pass membrane protein</topology>
    </subcellularLocation>
</comment>
<evidence type="ECO:0000256" key="2">
    <source>
        <dbReference type="ARBA" id="ARBA00022475"/>
    </source>
</evidence>
<proteinExistence type="predicted"/>
<dbReference type="EMBL" id="BNAG01000004">
    <property type="protein sequence ID" value="GHE73556.1"/>
    <property type="molecule type" value="Genomic_DNA"/>
</dbReference>
<evidence type="ECO:0000256" key="1">
    <source>
        <dbReference type="ARBA" id="ARBA00004651"/>
    </source>
</evidence>
<reference evidence="10" key="1">
    <citation type="journal article" date="2019" name="Int. J. Syst. Evol. Microbiol.">
        <title>The Global Catalogue of Microorganisms (GCM) 10K type strain sequencing project: providing services to taxonomists for standard genome sequencing and annotation.</title>
        <authorList>
            <consortium name="The Broad Institute Genomics Platform"/>
            <consortium name="The Broad Institute Genome Sequencing Center for Infectious Disease"/>
            <person name="Wu L."/>
            <person name="Ma J."/>
        </authorList>
    </citation>
    <scope>NUCLEOTIDE SEQUENCE [LARGE SCALE GENOMIC DNA]</scope>
    <source>
        <strain evidence="10">CGMCC 1.15111</strain>
    </source>
</reference>
<dbReference type="Proteomes" id="UP000658258">
    <property type="component" value="Unassembled WGS sequence"/>
</dbReference>
<feature type="transmembrane region" description="Helical" evidence="6">
    <location>
        <begin position="775"/>
        <end position="799"/>
    </location>
</feature>
<feature type="transmembrane region" description="Helical" evidence="6">
    <location>
        <begin position="339"/>
        <end position="360"/>
    </location>
</feature>
<evidence type="ECO:0000313" key="9">
    <source>
        <dbReference type="EMBL" id="GHE73556.1"/>
    </source>
</evidence>
<keyword evidence="5 6" id="KW-0472">Membrane</keyword>
<keyword evidence="4 6" id="KW-1133">Transmembrane helix</keyword>
<feature type="domain" description="ABC3 transporter permease C-terminal" evidence="7">
    <location>
        <begin position="344"/>
        <end position="461"/>
    </location>
</feature>
<evidence type="ECO:0000256" key="5">
    <source>
        <dbReference type="ARBA" id="ARBA00023136"/>
    </source>
</evidence>
<dbReference type="PANTHER" id="PTHR30572:SF18">
    <property type="entry name" value="ABC-TYPE MACROLIDE FAMILY EXPORT SYSTEM PERMEASE COMPONENT 2"/>
    <property type="match status" value="1"/>
</dbReference>
<feature type="domain" description="MacB-like periplasmic core" evidence="8">
    <location>
        <begin position="489"/>
        <end position="649"/>
    </location>
</feature>
<keyword evidence="3 6" id="KW-0812">Transmembrane</keyword>
<feature type="transmembrane region" description="Helical" evidence="6">
    <location>
        <begin position="731"/>
        <end position="755"/>
    </location>
</feature>
<evidence type="ECO:0000256" key="4">
    <source>
        <dbReference type="ARBA" id="ARBA00022989"/>
    </source>
</evidence>
<dbReference type="Pfam" id="PF12704">
    <property type="entry name" value="MacB_PCD"/>
    <property type="match status" value="2"/>
</dbReference>
<feature type="transmembrane region" description="Helical" evidence="6">
    <location>
        <begin position="819"/>
        <end position="838"/>
    </location>
</feature>
<dbReference type="PANTHER" id="PTHR30572">
    <property type="entry name" value="MEMBRANE COMPONENT OF TRANSPORTER-RELATED"/>
    <property type="match status" value="1"/>
</dbReference>
<organism evidence="9 10">
    <name type="scientific">Roseivirga thermotolerans</name>
    <dbReference type="NCBI Taxonomy" id="1758176"/>
    <lineage>
        <taxon>Bacteria</taxon>
        <taxon>Pseudomonadati</taxon>
        <taxon>Bacteroidota</taxon>
        <taxon>Cytophagia</taxon>
        <taxon>Cytophagales</taxon>
        <taxon>Roseivirgaceae</taxon>
        <taxon>Roseivirga</taxon>
    </lineage>
</organism>
<name>A0ABQ3IBL6_9BACT</name>
<keyword evidence="2" id="KW-1003">Cell membrane</keyword>
<feature type="transmembrane region" description="Helical" evidence="6">
    <location>
        <begin position="72"/>
        <end position="95"/>
    </location>
</feature>
<dbReference type="InterPro" id="IPR050250">
    <property type="entry name" value="Macrolide_Exporter_MacB"/>
</dbReference>
<feature type="transmembrane region" description="Helical" evidence="6">
    <location>
        <begin position="394"/>
        <end position="412"/>
    </location>
</feature>
<protein>
    <submittedName>
        <fullName evidence="9">ABC transporter permease</fullName>
    </submittedName>
</protein>
<feature type="transmembrane region" description="Helical" evidence="6">
    <location>
        <begin position="482"/>
        <end position="502"/>
    </location>
</feature>
<evidence type="ECO:0000259" key="7">
    <source>
        <dbReference type="Pfam" id="PF02687"/>
    </source>
</evidence>
<gene>
    <name evidence="9" type="ORF">GCM10011340_32820</name>
</gene>
<dbReference type="InterPro" id="IPR025857">
    <property type="entry name" value="MacB_PCD"/>
</dbReference>
<evidence type="ECO:0000256" key="3">
    <source>
        <dbReference type="ARBA" id="ARBA00022692"/>
    </source>
</evidence>
<sequence>MEIIEGDAYELFYKRAATEGLKAARRKFSWDVFRFFRFRYIKGLEDFNSLNNIAMFKNYLKISIRSLLKQKFYSFINISGLALGLAACLLIVLYISHELSYDKYHKDIDRVYRVANGQSGNWTPARLGAQMKADFPEVEEVARINGPFSQTFKVGDKIFKEERGFSADSTFHKIFTMEFVEGRAEGALNKPNTIVLTQSLANKFFDYGQALGQIIYIDGEATMVTGVVADPPKNTHFYYNYVLSYPHDFWVTVGNWTGNAFFTYAKLTEQATPEQVHAKIPDFVREHVGPALIKYSGHATYDDFLAAGGKKSFTFIPMKDLHLHYPHLALGSSGSIDNVYIFSAVALFILLIACINFMNLSTARSAMRSKEVGMRKVLGSLRGQLVGQFMTESVLVCLLSSVLALLIASLGLDGFNQLANRDFEHAQLFEVATLAKLFALMIVVGLMAGSYPALVLSSFQPIKALKGEAQARGKGGVLLRKGLVAFQFAISIFLMVSTVVVFSQLQFLKKQDLGFDAEQVLVVKNVSRLGEKAQVMTQRLEQVPTVQSVSLSSQYPSEWISDWGYQTLEDNPRSYSFINMFATAGFLETMNIELLKGRNFNRQLVSDTSNILINEAAARWLGWEDPIGKKLSRGNGEDYTIIGVMKDFNFNSLKRGISPFVLRLMTDDGHAEGGWYAGNYLALKVSGNFQETVSSVEDIWKETIADEPFEYVFLDDSFNALYEEEERFGQLFTASSGLAIAIACLGLFALAAFTLQRRFKEIAVRKVLGASVKSLTLMVIRNFTFLVFIGAVIAIPTAYLVMKGWLADFAYQMNLNNPLIWLLPALFVAVIAWLTVGFQSVKTAMSNPVKALRSE</sequence>
<dbReference type="InterPro" id="IPR003838">
    <property type="entry name" value="ABC3_permease_C"/>
</dbReference>
<evidence type="ECO:0000256" key="6">
    <source>
        <dbReference type="SAM" id="Phobius"/>
    </source>
</evidence>
<evidence type="ECO:0000313" key="10">
    <source>
        <dbReference type="Proteomes" id="UP000658258"/>
    </source>
</evidence>
<feature type="domain" description="MacB-like periplasmic core" evidence="8">
    <location>
        <begin position="74"/>
        <end position="281"/>
    </location>
</feature>